<dbReference type="InterPro" id="IPR052055">
    <property type="entry name" value="Hepadnavirus_pol/RT"/>
</dbReference>
<keyword evidence="1" id="KW-0238">DNA-binding</keyword>
<evidence type="ECO:0000256" key="1">
    <source>
        <dbReference type="ARBA" id="ARBA00023125"/>
    </source>
</evidence>
<protein>
    <recommendedName>
        <fullName evidence="2">Reverse transcriptase domain-containing protein</fullName>
    </recommendedName>
</protein>
<evidence type="ECO:0000313" key="4">
    <source>
        <dbReference type="Proteomes" id="UP001186944"/>
    </source>
</evidence>
<feature type="domain" description="Reverse transcriptase" evidence="2">
    <location>
        <begin position="36"/>
        <end position="260"/>
    </location>
</feature>
<dbReference type="Gene3D" id="3.10.10.10">
    <property type="entry name" value="HIV Type 1 Reverse Transcriptase, subunit A, domain 1"/>
    <property type="match status" value="1"/>
</dbReference>
<gene>
    <name evidence="3" type="ORF">FSP39_014546</name>
</gene>
<keyword evidence="4" id="KW-1185">Reference proteome</keyword>
<name>A0AA88XUD4_PINIB</name>
<dbReference type="PANTHER" id="PTHR33050">
    <property type="entry name" value="REVERSE TRANSCRIPTASE DOMAIN-CONTAINING PROTEIN"/>
    <property type="match status" value="1"/>
</dbReference>
<dbReference type="GO" id="GO:0003677">
    <property type="term" value="F:DNA binding"/>
    <property type="evidence" value="ECO:0007669"/>
    <property type="project" value="UniProtKB-KW"/>
</dbReference>
<evidence type="ECO:0000259" key="2">
    <source>
        <dbReference type="PROSITE" id="PS50878"/>
    </source>
</evidence>
<proteinExistence type="predicted"/>
<dbReference type="PANTHER" id="PTHR33050:SF7">
    <property type="entry name" value="RIBONUCLEASE H"/>
    <property type="match status" value="1"/>
</dbReference>
<dbReference type="CDD" id="cd03714">
    <property type="entry name" value="RT_DIRS1"/>
    <property type="match status" value="1"/>
</dbReference>
<dbReference type="SUPFAM" id="SSF56672">
    <property type="entry name" value="DNA/RNA polymerases"/>
    <property type="match status" value="1"/>
</dbReference>
<dbReference type="Gene3D" id="1.10.150.130">
    <property type="match status" value="1"/>
</dbReference>
<dbReference type="AlphaFoldDB" id="A0AA88XUD4"/>
<dbReference type="Gene3D" id="3.30.70.270">
    <property type="match status" value="1"/>
</dbReference>
<dbReference type="InterPro" id="IPR010998">
    <property type="entry name" value="Integrase_recombinase_N"/>
</dbReference>
<dbReference type="EMBL" id="VSWD01000014">
    <property type="protein sequence ID" value="KAK3083122.1"/>
    <property type="molecule type" value="Genomic_DNA"/>
</dbReference>
<dbReference type="Pfam" id="PF00078">
    <property type="entry name" value="RVT_1"/>
    <property type="match status" value="1"/>
</dbReference>
<evidence type="ECO:0000313" key="3">
    <source>
        <dbReference type="EMBL" id="KAK3083122.1"/>
    </source>
</evidence>
<comment type="caution">
    <text evidence="3">The sequence shown here is derived from an EMBL/GenBank/DDBJ whole genome shotgun (WGS) entry which is preliminary data.</text>
</comment>
<dbReference type="InterPro" id="IPR043502">
    <property type="entry name" value="DNA/RNA_pol_sf"/>
</dbReference>
<dbReference type="Proteomes" id="UP001186944">
    <property type="component" value="Unassembled WGS sequence"/>
</dbReference>
<accession>A0AA88XUD4</accession>
<dbReference type="InterPro" id="IPR043128">
    <property type="entry name" value="Rev_trsase/Diguanyl_cyclase"/>
</dbReference>
<dbReference type="InterPro" id="IPR000477">
    <property type="entry name" value="RT_dom"/>
</dbReference>
<dbReference type="PROSITE" id="PS50878">
    <property type="entry name" value="RT_POL"/>
    <property type="match status" value="1"/>
</dbReference>
<sequence length="480" mass="54714">MSISIANDKVFSSPIRHLRERINVCVKTGANDHVVKVNEEGYRLPLKSTPDEVLLKKNNSARDNPQFVSQEVQNLVHKRCISQVITKPKVVKPLTVAYNQVRKARLVLDCRHINTHLYQFKFKYEDGNVVRSVFEKGDHLLSYDLKSAYHHVIIHPDDRTCLGFEWEGKFYVYNVLSFGLETAGFISSKIMREIVKYWRENSMKIIMYLDDGLGGGSTFEESKTQSERVRNDLIKFGFLIADEKCSWEPSQTLVWLGLVWDTREGKLMVTQKRLHKIIKSIGEFLGTMVRTKQRLVKVKHLASIVGHLISTQCVLGNAVRLKTRYSYDCILSRASWNAPVVVSNEDENEMKLWLNNIESFNRKGSELHNSKCEEVCDAKLFCDASGEGLRITENVEVTVLHSGVKPGTALHNLASKITDYLVQSKSKNTTKGYFNAFKRWERYITSQGFCGLPANPIHVSLYITYLLESGASDHTVNSAI</sequence>
<dbReference type="SUPFAM" id="SSF47823">
    <property type="entry name" value="lambda integrase-like, N-terminal domain"/>
    <property type="match status" value="1"/>
</dbReference>
<reference evidence="3" key="1">
    <citation type="submission" date="2019-08" db="EMBL/GenBank/DDBJ databases">
        <title>The improved chromosome-level genome for the pearl oyster Pinctada fucata martensii using PacBio sequencing and Hi-C.</title>
        <authorList>
            <person name="Zheng Z."/>
        </authorList>
    </citation>
    <scope>NUCLEOTIDE SEQUENCE</scope>
    <source>
        <strain evidence="3">ZZ-2019</strain>
        <tissue evidence="3">Adductor muscle</tissue>
    </source>
</reference>
<organism evidence="3 4">
    <name type="scientific">Pinctada imbricata</name>
    <name type="common">Atlantic pearl-oyster</name>
    <name type="synonym">Pinctada martensii</name>
    <dbReference type="NCBI Taxonomy" id="66713"/>
    <lineage>
        <taxon>Eukaryota</taxon>
        <taxon>Metazoa</taxon>
        <taxon>Spiralia</taxon>
        <taxon>Lophotrochozoa</taxon>
        <taxon>Mollusca</taxon>
        <taxon>Bivalvia</taxon>
        <taxon>Autobranchia</taxon>
        <taxon>Pteriomorphia</taxon>
        <taxon>Pterioida</taxon>
        <taxon>Pterioidea</taxon>
        <taxon>Pteriidae</taxon>
        <taxon>Pinctada</taxon>
    </lineage>
</organism>